<sequence>MEIKLINVREEHWDFILSLRNEFFEHSFYEQVHAISKDEHYEYMKKQTTNPNFYQWVAVNDNLPIGYVRILAHDINIMV</sequence>
<dbReference type="Gene3D" id="3.40.630.30">
    <property type="match status" value="1"/>
</dbReference>
<dbReference type="AlphaFoldDB" id="A0A382KTU6"/>
<evidence type="ECO:0000313" key="1">
    <source>
        <dbReference type="EMBL" id="SVC27719.1"/>
    </source>
</evidence>
<accession>A0A382KTU6</accession>
<protein>
    <recommendedName>
        <fullName evidence="2">N-acetyltransferase domain-containing protein</fullName>
    </recommendedName>
</protein>
<name>A0A382KTU6_9ZZZZ</name>
<dbReference type="SUPFAM" id="SSF55729">
    <property type="entry name" value="Acyl-CoA N-acyltransferases (Nat)"/>
    <property type="match status" value="1"/>
</dbReference>
<reference evidence="1" key="1">
    <citation type="submission" date="2018-05" db="EMBL/GenBank/DDBJ databases">
        <authorList>
            <person name="Lanie J.A."/>
            <person name="Ng W.-L."/>
            <person name="Kazmierczak K.M."/>
            <person name="Andrzejewski T.M."/>
            <person name="Davidsen T.M."/>
            <person name="Wayne K.J."/>
            <person name="Tettelin H."/>
            <person name="Glass J.I."/>
            <person name="Rusch D."/>
            <person name="Podicherti R."/>
            <person name="Tsui H.-C.T."/>
            <person name="Winkler M.E."/>
        </authorList>
    </citation>
    <scope>NUCLEOTIDE SEQUENCE</scope>
</reference>
<organism evidence="1">
    <name type="scientific">marine metagenome</name>
    <dbReference type="NCBI Taxonomy" id="408172"/>
    <lineage>
        <taxon>unclassified sequences</taxon>
        <taxon>metagenomes</taxon>
        <taxon>ecological metagenomes</taxon>
    </lineage>
</organism>
<proteinExistence type="predicted"/>
<evidence type="ECO:0008006" key="2">
    <source>
        <dbReference type="Google" id="ProtNLM"/>
    </source>
</evidence>
<feature type="non-terminal residue" evidence="1">
    <location>
        <position position="79"/>
    </location>
</feature>
<dbReference type="EMBL" id="UINC01082705">
    <property type="protein sequence ID" value="SVC27719.1"/>
    <property type="molecule type" value="Genomic_DNA"/>
</dbReference>
<dbReference type="InterPro" id="IPR016181">
    <property type="entry name" value="Acyl_CoA_acyltransferase"/>
</dbReference>
<gene>
    <name evidence="1" type="ORF">METZ01_LOCUS280573</name>
</gene>